<evidence type="ECO:0008006" key="3">
    <source>
        <dbReference type="Google" id="ProtNLM"/>
    </source>
</evidence>
<proteinExistence type="predicted"/>
<gene>
    <name evidence="1" type="ORF">GCM10022392_21850</name>
</gene>
<name>A0ABP7WVH1_9SPHI</name>
<dbReference type="NCBIfam" id="TIGR04131">
    <property type="entry name" value="Bac_Flav_CTERM"/>
    <property type="match status" value="1"/>
</dbReference>
<organism evidence="1 2">
    <name type="scientific">Mucilaginibacter panaciglaebae</name>
    <dbReference type="NCBI Taxonomy" id="502331"/>
    <lineage>
        <taxon>Bacteria</taxon>
        <taxon>Pseudomonadati</taxon>
        <taxon>Bacteroidota</taxon>
        <taxon>Sphingobacteriia</taxon>
        <taxon>Sphingobacteriales</taxon>
        <taxon>Sphingobacteriaceae</taxon>
        <taxon>Mucilaginibacter</taxon>
    </lineage>
</organism>
<accession>A0ABP7WVH1</accession>
<dbReference type="EMBL" id="BAABCV010000007">
    <property type="protein sequence ID" value="GAA4097868.1"/>
    <property type="molecule type" value="Genomic_DNA"/>
</dbReference>
<keyword evidence="2" id="KW-1185">Reference proteome</keyword>
<dbReference type="InterPro" id="IPR026341">
    <property type="entry name" value="T9SS_type_B"/>
</dbReference>
<dbReference type="PANTHER" id="PTHR35580">
    <property type="entry name" value="CELL SURFACE GLYCOPROTEIN (S-LAYER PROTEIN)-LIKE PROTEIN"/>
    <property type="match status" value="1"/>
</dbReference>
<dbReference type="Proteomes" id="UP001500841">
    <property type="component" value="Unassembled WGS sequence"/>
</dbReference>
<reference evidence="2" key="1">
    <citation type="journal article" date="2019" name="Int. J. Syst. Evol. Microbiol.">
        <title>The Global Catalogue of Microorganisms (GCM) 10K type strain sequencing project: providing services to taxonomists for standard genome sequencing and annotation.</title>
        <authorList>
            <consortium name="The Broad Institute Genomics Platform"/>
            <consortium name="The Broad Institute Genome Sequencing Center for Infectious Disease"/>
            <person name="Wu L."/>
            <person name="Ma J."/>
        </authorList>
    </citation>
    <scope>NUCLEOTIDE SEQUENCE [LARGE SCALE GENOMIC DNA]</scope>
    <source>
        <strain evidence="2">JCM 17085</strain>
    </source>
</reference>
<dbReference type="Pfam" id="PF13585">
    <property type="entry name" value="CHU_C"/>
    <property type="match status" value="1"/>
</dbReference>
<evidence type="ECO:0000313" key="1">
    <source>
        <dbReference type="EMBL" id="GAA4097868.1"/>
    </source>
</evidence>
<evidence type="ECO:0000313" key="2">
    <source>
        <dbReference type="Proteomes" id="UP001500841"/>
    </source>
</evidence>
<dbReference type="PANTHER" id="PTHR35580:SF1">
    <property type="entry name" value="PHYTASE-LIKE DOMAIN-CONTAINING PROTEIN"/>
    <property type="match status" value="1"/>
</dbReference>
<protein>
    <recommendedName>
        <fullName evidence="3">Gliding motility-associated-like protein</fullName>
    </recommendedName>
</protein>
<comment type="caution">
    <text evidence="1">The sequence shown here is derived from an EMBL/GenBank/DDBJ whole genome shotgun (WGS) entry which is preliminary data.</text>
</comment>
<sequence length="1291" mass="136113">MLSPEWFNDIGSPGNSTTATAVKTDASGNVYVIGYFTGTVDFDPSASTANLGSPPGSTSGFIVKYKADGTYVWAYTLGGTNVKPTALTIGTDGSITIIGNFSGAVDAGPTIGINALTSFGGSDVFITHLNQNAGFIWAKTIGGTNDDFGNKVASDGAGVYVALQFQSTVDVGGTSYTAKGTTDGMLVKYDLTGNVVFALDLGYTGVENTASGVAVDRNGNIDVIGFLNGPINFNPLGPAYALSAPQKAMYIAQYLPDGKLNWVKDIEQGFPNTAVSSNNNINMSLDGSDNIYVAGAFTGTAKFNTSTSLTAKGNTDLFVARYTSAGLLTLNKNIGKAGGSIVPTDIGITTDNQYYYVTGYFTGSIDFSTNANTSIVNYHGQQDLFLAKYNQTDGNIVVNTNVGNNSCAIQSNALAITNNNKVMMIGTFCSSSAFGGACTTFNESAKGSTDMFLAEYSQPKPIVNNVIVNPANCGGSAGTLQGSTPTGGIDTYTYEWQRSTDSLHYTEIFGETAKDYSPPAETGVVYYLRKVFSGPCVTPSLSNVLTVDPSKPLTIQNNFIIPPTEPLSGCGGAGALHLNGSLPTGGGGGPYSYDWQMSFDTVNWTALLTSPVSTPSQQNLGAISYLRTFYVRRVVRIPGCNIPSISPTMTFTAVARLDNITIHATGATEFCNSGDPGTLTSDRSPTGGTGVYTYQWKSTTTNDFQNIPGATSADYKPGVLTKTTFFKREVLSGPCYTGDPGNNSNAIIVTIKQLAPVANNTISQATPDGALCLANADPSMITGSIPAGGAGDIFFQWQQSSDNVNFIDITGATNRDFDPPKITGTTYYRRVVTSSGASSCSIPSMSNILTVSVQTANVSNNTISQFVPDSAMICSIPAKPKKITGSNATGSGFSYQWQSSTNGVNFTDIANEKGKDLDPKEITQTTSYRRAAVVPGGCAAPLYSNILTINVSPIASSNIITAPATTVFCDIGKAEVIKGSEVSGNGVHYQWQSSTDSLTFSDITDQGNYPDYAPLLQTSTVYYRRAVSTAVCNVPSVSKVVAIKIFQTPVVKLSADSVYICLGDNVTLTASGGTQYKWSPSDGLSSTDHASLSASPKTTTTYIVTVSNEGSCSVTGLIKVIVVPRVIVNAGADKRIFRGESTRLEGKVTGADTHYSWSPTTYLDDPNSLAPLVTPPKTTTYTLTVTTDHGCSITTDEVKINVYERVIIPTGFTPNNDGKNDLWEIPSLATYPGSVLTVFGRSGVAVFRSVNYAKTWDGTNQGKPLPFGTYYYVIDLKDGTQPLSGWVSLIR</sequence>
<dbReference type="InterPro" id="IPR052918">
    <property type="entry name" value="Motility_Chemotaxis_Reg"/>
</dbReference>